<dbReference type="InterPro" id="IPR015424">
    <property type="entry name" value="PyrdxlP-dep_Trfase"/>
</dbReference>
<dbReference type="InterPro" id="IPR015421">
    <property type="entry name" value="PyrdxlP-dep_Trfase_major"/>
</dbReference>
<dbReference type="PIRSF" id="PIRSF000521">
    <property type="entry name" value="Transaminase_4ab_Lys_Orn"/>
    <property type="match status" value="1"/>
</dbReference>
<dbReference type="CDD" id="cd00610">
    <property type="entry name" value="OAT_like"/>
    <property type="match status" value="1"/>
</dbReference>
<comment type="caution">
    <text evidence="5">The sequence shown here is derived from an EMBL/GenBank/DDBJ whole genome shotgun (WGS) entry which is preliminary data.</text>
</comment>
<sequence>MLKNALPKIITELPGPKSKEIISKRNDAIPSSVACATPCVIDKAEGCMIQDVDGNIFMDWVAGIGVMNIGHSNPEIIEAVKKQTDRYFHPQINTFHYSEYVDLAAKLNSIVPGDFKKRTCFFNSGAEANDNAIKIARKYTKKTDIIAFSGGFHGRTFMTMTLTSGNIYKAAFGPMIPGVHRAEFPNEYRTNSNIKPEELVDYYIDKLEYMFVDYVSPDNVAAIILEPLQGEAGFVEPPIDYIVKLRAICDKYNILLIADEVQTGYCRTGRMFATEYWADKGVYADIVVSAKSLAAGLPLSAVTAREEIMESLAVGEIGGTYGGNAVACASALKVIEIMERDNYAQKAMAIGEQAKKFFADWYNKYEAIGTYRIKGAMLSIEFVKDRATKEPDPEMASKVLKGCKEKGLVIKNAGSYHQIIRILMPLITNEEQLNAGMNILEDVIKSCSK</sequence>
<name>A0ABR9ZYI6_9FIRM</name>
<evidence type="ECO:0000256" key="2">
    <source>
        <dbReference type="ARBA" id="ARBA00008954"/>
    </source>
</evidence>
<dbReference type="InterPro" id="IPR049704">
    <property type="entry name" value="Aminotrans_3_PPA_site"/>
</dbReference>
<dbReference type="PROSITE" id="PS00600">
    <property type="entry name" value="AA_TRANSFER_CLASS_3"/>
    <property type="match status" value="1"/>
</dbReference>
<evidence type="ECO:0000313" key="6">
    <source>
        <dbReference type="Proteomes" id="UP000614200"/>
    </source>
</evidence>
<dbReference type="InterPro" id="IPR015422">
    <property type="entry name" value="PyrdxlP-dep_Trfase_small"/>
</dbReference>
<dbReference type="InterPro" id="IPR050103">
    <property type="entry name" value="Class-III_PLP-dep_AT"/>
</dbReference>
<evidence type="ECO:0000256" key="4">
    <source>
        <dbReference type="RuleBase" id="RU003560"/>
    </source>
</evidence>
<evidence type="ECO:0000256" key="3">
    <source>
        <dbReference type="ARBA" id="ARBA00022898"/>
    </source>
</evidence>
<dbReference type="EMBL" id="JADKNH010000012">
    <property type="protein sequence ID" value="MBF4695026.1"/>
    <property type="molecule type" value="Genomic_DNA"/>
</dbReference>
<keyword evidence="6" id="KW-1185">Reference proteome</keyword>
<keyword evidence="3 4" id="KW-0663">Pyridoxal phosphate</keyword>
<dbReference type="RefSeq" id="WP_194703266.1">
    <property type="nucleotide sequence ID" value="NZ_JADKNH010000012.1"/>
</dbReference>
<gene>
    <name evidence="5" type="ORF">ISU02_18150</name>
</gene>
<evidence type="ECO:0000313" key="5">
    <source>
        <dbReference type="EMBL" id="MBF4695026.1"/>
    </source>
</evidence>
<dbReference type="Gene3D" id="3.40.640.10">
    <property type="entry name" value="Type I PLP-dependent aspartate aminotransferase-like (Major domain)"/>
    <property type="match status" value="1"/>
</dbReference>
<comment type="similarity">
    <text evidence="2 4">Belongs to the class-III pyridoxal-phosphate-dependent aminotransferase family.</text>
</comment>
<accession>A0ABR9ZYI6</accession>
<dbReference type="SUPFAM" id="SSF53383">
    <property type="entry name" value="PLP-dependent transferases"/>
    <property type="match status" value="1"/>
</dbReference>
<evidence type="ECO:0000256" key="1">
    <source>
        <dbReference type="ARBA" id="ARBA00001933"/>
    </source>
</evidence>
<dbReference type="GO" id="GO:0008483">
    <property type="term" value="F:transaminase activity"/>
    <property type="evidence" value="ECO:0007669"/>
    <property type="project" value="UniProtKB-KW"/>
</dbReference>
<proteinExistence type="inferred from homology"/>
<dbReference type="Pfam" id="PF00202">
    <property type="entry name" value="Aminotran_3"/>
    <property type="match status" value="1"/>
</dbReference>
<protein>
    <submittedName>
        <fullName evidence="5">Aspartate aminotransferase family protein</fullName>
    </submittedName>
</protein>
<comment type="cofactor">
    <cofactor evidence="1">
        <name>pyridoxal 5'-phosphate</name>
        <dbReference type="ChEBI" id="CHEBI:597326"/>
    </cofactor>
</comment>
<keyword evidence="5" id="KW-0032">Aminotransferase</keyword>
<dbReference type="Proteomes" id="UP000614200">
    <property type="component" value="Unassembled WGS sequence"/>
</dbReference>
<keyword evidence="5" id="KW-0808">Transferase</keyword>
<dbReference type="InterPro" id="IPR005814">
    <property type="entry name" value="Aminotrans_3"/>
</dbReference>
<organism evidence="5 6">
    <name type="scientific">Fusibacter ferrireducens</name>
    <dbReference type="NCBI Taxonomy" id="2785058"/>
    <lineage>
        <taxon>Bacteria</taxon>
        <taxon>Bacillati</taxon>
        <taxon>Bacillota</taxon>
        <taxon>Clostridia</taxon>
        <taxon>Eubacteriales</taxon>
        <taxon>Eubacteriales Family XII. Incertae Sedis</taxon>
        <taxon>Fusibacter</taxon>
    </lineage>
</organism>
<reference evidence="5 6" key="1">
    <citation type="submission" date="2020-11" db="EMBL/GenBank/DDBJ databases">
        <title>Fusibacter basophilias sp. nov.</title>
        <authorList>
            <person name="Qiu D."/>
        </authorList>
    </citation>
    <scope>NUCLEOTIDE SEQUENCE [LARGE SCALE GENOMIC DNA]</scope>
    <source>
        <strain evidence="5 6">Q10-2</strain>
    </source>
</reference>
<dbReference type="Gene3D" id="3.90.1150.10">
    <property type="entry name" value="Aspartate Aminotransferase, domain 1"/>
    <property type="match status" value="1"/>
</dbReference>
<dbReference type="PANTHER" id="PTHR11986:SF58">
    <property type="entry name" value="LEUCINE_METHIONINE RACEMASE"/>
    <property type="match status" value="1"/>
</dbReference>
<dbReference type="PANTHER" id="PTHR11986">
    <property type="entry name" value="AMINOTRANSFERASE CLASS III"/>
    <property type="match status" value="1"/>
</dbReference>